<dbReference type="GO" id="GO:0006351">
    <property type="term" value="P:DNA-templated transcription"/>
    <property type="evidence" value="ECO:0007669"/>
    <property type="project" value="InterPro"/>
</dbReference>
<evidence type="ECO:0000313" key="7">
    <source>
        <dbReference type="Proteomes" id="UP000000707"/>
    </source>
</evidence>
<dbReference type="OrthoDB" id="3364175at2759"/>
<evidence type="ECO:0000313" key="6">
    <source>
        <dbReference type="EMBL" id="EGV65453.1"/>
    </source>
</evidence>
<keyword evidence="1" id="KW-0805">Transcription regulation</keyword>
<evidence type="ECO:0000256" key="2">
    <source>
        <dbReference type="ARBA" id="ARBA00023163"/>
    </source>
</evidence>
<dbReference type="SMART" id="SM00906">
    <property type="entry name" value="Fungal_trans"/>
    <property type="match status" value="1"/>
</dbReference>
<dbReference type="EMBL" id="GL996514">
    <property type="protein sequence ID" value="EGV65453.1"/>
    <property type="molecule type" value="Genomic_DNA"/>
</dbReference>
<sequence>MFSTLILHKPSSDNSNDFVDLQIAQLLPSSIDPNYRPKRKQTRSEIRNENYSWDERKQGELESSTTDGMATTESNCYLGAASSAALINLIGGGFFMNEGKVTSPVSTSSSNLLNHGVISRSKLEHYINQYFETYHISYPMVHKPMFMAQFNEIVSPPNGWESLLYIVAAIGSFMSAVSPEENDDLILFEIAKSKLSIDVLETGNLTLVQTLTLMSNYLQKRDKPNSGYNYLGLAVRMALGLGLHKQISDTNESLLDQETKRRIWWCLYIFDCGQTITYGRPLGIPCAGIDSRLPLNILDTELTGFTISLPKEQDSSTDYTSLRLQSLFHIFTNSIYERIITDPFPSSQELLKWDEMYIQRWKNQIPEYFKEDATVPPKYRLAHAVIEWRVRNLRIIMYRTFLLRNVVVNSNGIEQDYDSKAGEICLQECSATVKSMYLFWSAKTTYNRMDAWYSLFFLIPAVVMPLVCLRNNPLDANAEAWRSRILHFIEFLGAGYLTQGVESQELSFPLNGTDESPFSQLIQLHSMLWPVSFDIEQQFL</sequence>
<dbReference type="AlphaFoldDB" id="G3B0R0"/>
<dbReference type="InterPro" id="IPR051127">
    <property type="entry name" value="Fungal_SecMet_Regulators"/>
</dbReference>
<keyword evidence="3" id="KW-0539">Nucleus</keyword>
<name>G3B0R0_CANTC</name>
<evidence type="ECO:0000256" key="3">
    <source>
        <dbReference type="ARBA" id="ARBA00023242"/>
    </source>
</evidence>
<dbReference type="GO" id="GO:0000978">
    <property type="term" value="F:RNA polymerase II cis-regulatory region sequence-specific DNA binding"/>
    <property type="evidence" value="ECO:0007669"/>
    <property type="project" value="TreeGrafter"/>
</dbReference>
<gene>
    <name evidence="6" type="ORF">CANTEDRAFT_129707</name>
</gene>
<dbReference type="CDD" id="cd12148">
    <property type="entry name" value="fungal_TF_MHR"/>
    <property type="match status" value="1"/>
</dbReference>
<reference evidence="6 7" key="1">
    <citation type="journal article" date="2011" name="Proc. Natl. Acad. Sci. U.S.A.">
        <title>Comparative genomics of xylose-fermenting fungi for enhanced biofuel production.</title>
        <authorList>
            <person name="Wohlbach D.J."/>
            <person name="Kuo A."/>
            <person name="Sato T.K."/>
            <person name="Potts K.M."/>
            <person name="Salamov A.A."/>
            <person name="LaButti K.M."/>
            <person name="Sun H."/>
            <person name="Clum A."/>
            <person name="Pangilinan J.L."/>
            <person name="Lindquist E.A."/>
            <person name="Lucas S."/>
            <person name="Lapidus A."/>
            <person name="Jin M."/>
            <person name="Gunawan C."/>
            <person name="Balan V."/>
            <person name="Dale B.E."/>
            <person name="Jeffries T.W."/>
            <person name="Zinkel R."/>
            <person name="Barry K.W."/>
            <person name="Grigoriev I.V."/>
            <person name="Gasch A.P."/>
        </authorList>
    </citation>
    <scope>NUCLEOTIDE SEQUENCE [LARGE SCALE GENOMIC DNA]</scope>
    <source>
        <strain evidence="7">ATCC 10573 / BCRC 21748 / CBS 615 / JCM 9827 / NBRC 10315 / NRRL Y-1498 / VKM Y-70</strain>
    </source>
</reference>
<accession>G3B0R0</accession>
<dbReference type="Proteomes" id="UP000000707">
    <property type="component" value="Unassembled WGS sequence"/>
</dbReference>
<dbReference type="STRING" id="590646.G3B0R0"/>
<feature type="domain" description="Xylanolytic transcriptional activator regulatory" evidence="5">
    <location>
        <begin position="227"/>
        <end position="300"/>
    </location>
</feature>
<dbReference type="GO" id="GO:0008270">
    <property type="term" value="F:zinc ion binding"/>
    <property type="evidence" value="ECO:0007669"/>
    <property type="project" value="InterPro"/>
</dbReference>
<dbReference type="PANTHER" id="PTHR47424">
    <property type="entry name" value="REGULATORY PROTEIN GAL4"/>
    <property type="match status" value="1"/>
</dbReference>
<dbReference type="eggNOG" id="ENOG502QSMN">
    <property type="taxonomic scope" value="Eukaryota"/>
</dbReference>
<protein>
    <recommendedName>
        <fullName evidence="5">Xylanolytic transcriptional activator regulatory domain-containing protein</fullName>
    </recommendedName>
</protein>
<organism evidence="7">
    <name type="scientific">Candida tenuis (strain ATCC 10573 / BCRC 21748 / CBS 615 / JCM 9827 / NBRC 10315 / NRRL Y-1498 / VKM Y-70)</name>
    <name type="common">Yeast</name>
    <name type="synonym">Yamadazyma tenuis</name>
    <dbReference type="NCBI Taxonomy" id="590646"/>
    <lineage>
        <taxon>Eukaryota</taxon>
        <taxon>Fungi</taxon>
        <taxon>Dikarya</taxon>
        <taxon>Ascomycota</taxon>
        <taxon>Saccharomycotina</taxon>
        <taxon>Pichiomycetes</taxon>
        <taxon>Debaryomycetaceae</taxon>
        <taxon>Yamadazyma</taxon>
    </lineage>
</organism>
<dbReference type="GO" id="GO:0000435">
    <property type="term" value="P:positive regulation of transcription from RNA polymerase II promoter by galactose"/>
    <property type="evidence" value="ECO:0007669"/>
    <property type="project" value="TreeGrafter"/>
</dbReference>
<dbReference type="PANTHER" id="PTHR47424:SF2">
    <property type="entry name" value="TRANSCRIPTION FACTOR DOMAIN-CONTAINING PROTEIN-RELATED"/>
    <property type="match status" value="1"/>
</dbReference>
<dbReference type="Pfam" id="PF04082">
    <property type="entry name" value="Fungal_trans"/>
    <property type="match status" value="1"/>
</dbReference>
<feature type="compositionally biased region" description="Basic and acidic residues" evidence="4">
    <location>
        <begin position="42"/>
        <end position="60"/>
    </location>
</feature>
<keyword evidence="2" id="KW-0804">Transcription</keyword>
<proteinExistence type="predicted"/>
<feature type="region of interest" description="Disordered" evidence="4">
    <location>
        <begin position="32"/>
        <end position="68"/>
    </location>
</feature>
<dbReference type="GO" id="GO:0000981">
    <property type="term" value="F:DNA-binding transcription factor activity, RNA polymerase II-specific"/>
    <property type="evidence" value="ECO:0007669"/>
    <property type="project" value="TreeGrafter"/>
</dbReference>
<dbReference type="GO" id="GO:0005634">
    <property type="term" value="C:nucleus"/>
    <property type="evidence" value="ECO:0007669"/>
    <property type="project" value="TreeGrafter"/>
</dbReference>
<evidence type="ECO:0000259" key="5">
    <source>
        <dbReference type="SMART" id="SM00906"/>
    </source>
</evidence>
<keyword evidence="7" id="KW-1185">Reference proteome</keyword>
<evidence type="ECO:0000256" key="4">
    <source>
        <dbReference type="SAM" id="MobiDB-lite"/>
    </source>
</evidence>
<dbReference type="InterPro" id="IPR007219">
    <property type="entry name" value="XnlR_reg_dom"/>
</dbReference>
<evidence type="ECO:0000256" key="1">
    <source>
        <dbReference type="ARBA" id="ARBA00023015"/>
    </source>
</evidence>
<dbReference type="HOGENOM" id="CLU_008599_2_1_1"/>